<gene>
    <name evidence="5" type="ORF">CVO76_11650</name>
</gene>
<dbReference type="InterPro" id="IPR029056">
    <property type="entry name" value="Ribokinase-like"/>
</dbReference>
<comment type="similarity">
    <text evidence="1">Belongs to the carbohydrate kinase PfkB family.</text>
</comment>
<dbReference type="SUPFAM" id="SSF53613">
    <property type="entry name" value="Ribokinase-like"/>
    <property type="match status" value="1"/>
</dbReference>
<organism evidence="5 6">
    <name type="scientific">Arthrobacter agilis</name>
    <dbReference type="NCBI Taxonomy" id="37921"/>
    <lineage>
        <taxon>Bacteria</taxon>
        <taxon>Bacillati</taxon>
        <taxon>Actinomycetota</taxon>
        <taxon>Actinomycetes</taxon>
        <taxon>Micrococcales</taxon>
        <taxon>Micrococcaceae</taxon>
        <taxon>Arthrobacter</taxon>
    </lineage>
</organism>
<evidence type="ECO:0000256" key="3">
    <source>
        <dbReference type="ARBA" id="ARBA00022777"/>
    </source>
</evidence>
<dbReference type="EMBL" id="CP024915">
    <property type="protein sequence ID" value="AUZ88217.1"/>
    <property type="molecule type" value="Genomic_DNA"/>
</dbReference>
<dbReference type="Gene3D" id="3.40.1190.20">
    <property type="match status" value="1"/>
</dbReference>
<dbReference type="PROSITE" id="PS00583">
    <property type="entry name" value="PFKB_KINASES_1"/>
    <property type="match status" value="1"/>
</dbReference>
<evidence type="ECO:0000313" key="6">
    <source>
        <dbReference type="Proteomes" id="UP000239187"/>
    </source>
</evidence>
<protein>
    <submittedName>
        <fullName evidence="5">Sugar kinase</fullName>
    </submittedName>
</protein>
<dbReference type="Proteomes" id="UP000239187">
    <property type="component" value="Chromosome"/>
</dbReference>
<sequence length="316" mass="33259">MTAQTTRSVVVIGDALIDELREPSGSQSFPGGAALNVAVGLTLLGVPATLVAMVGDDADGRRIKDFLDHHDVELLATPAPHGTARAVSDRTNGEPRYVFNQAARHRTLVYQGVHRAAVERATLVAVSCFPFDNQREVDALTALIEQPERRLVVDPNPRSGMLADRDLFLANFTAVATRSLLSKVGDDDARLLADEDLHTFSRRLLDAGAPTVLATAGPEGASILHALHPEVHQPVADLPGRIVDTMGAGDATLSSVLSTLARHGMPETSAAMDTALAEAMLIAAATCRIHGALLQRPEAYESRGAPVPATPATAGS</sequence>
<evidence type="ECO:0000313" key="5">
    <source>
        <dbReference type="EMBL" id="AUZ88217.1"/>
    </source>
</evidence>
<dbReference type="PANTHER" id="PTHR43085:SF57">
    <property type="entry name" value="CARBOHYDRATE KINASE PFKB DOMAIN-CONTAINING PROTEIN"/>
    <property type="match status" value="1"/>
</dbReference>
<feature type="domain" description="Carbohydrate kinase PfkB" evidence="4">
    <location>
        <begin position="18"/>
        <end position="279"/>
    </location>
</feature>
<dbReference type="RefSeq" id="WP_208739366.1">
    <property type="nucleotide sequence ID" value="NZ_CP024915.1"/>
</dbReference>
<dbReference type="Pfam" id="PF00294">
    <property type="entry name" value="PfkB"/>
    <property type="match status" value="1"/>
</dbReference>
<dbReference type="InterPro" id="IPR011611">
    <property type="entry name" value="PfkB_dom"/>
</dbReference>
<evidence type="ECO:0000259" key="4">
    <source>
        <dbReference type="Pfam" id="PF00294"/>
    </source>
</evidence>
<name>A0A2L0UG71_9MICC</name>
<evidence type="ECO:0000256" key="2">
    <source>
        <dbReference type="ARBA" id="ARBA00022679"/>
    </source>
</evidence>
<dbReference type="InterPro" id="IPR050306">
    <property type="entry name" value="PfkB_Carbo_kinase"/>
</dbReference>
<dbReference type="GO" id="GO:0016301">
    <property type="term" value="F:kinase activity"/>
    <property type="evidence" value="ECO:0007669"/>
    <property type="project" value="UniProtKB-KW"/>
</dbReference>
<keyword evidence="3 5" id="KW-0418">Kinase</keyword>
<accession>A0A2L0UG71</accession>
<keyword evidence="2" id="KW-0808">Transferase</keyword>
<reference evidence="5 6" key="1">
    <citation type="submission" date="2017-11" db="EMBL/GenBank/DDBJ databases">
        <title>Draft genome of Arthrobacter agilis strain UMCV2, a plant growth-promoting rhizobacterium and biocontrol capacity of phytopathogenic fungi.</title>
        <authorList>
            <person name="Martinez-Camara R."/>
            <person name="Santoyo G."/>
            <person name="Moreno-Hagelsieb G."/>
            <person name="Valencia-Cantero E."/>
        </authorList>
    </citation>
    <scope>NUCLEOTIDE SEQUENCE [LARGE SCALE GENOMIC DNA]</scope>
    <source>
        <strain evidence="5 6">UMCV2</strain>
    </source>
</reference>
<dbReference type="InterPro" id="IPR002173">
    <property type="entry name" value="Carboh/pur_kinase_PfkB_CS"/>
</dbReference>
<dbReference type="AlphaFoldDB" id="A0A2L0UG71"/>
<proteinExistence type="inferred from homology"/>
<evidence type="ECO:0000256" key="1">
    <source>
        <dbReference type="ARBA" id="ARBA00010688"/>
    </source>
</evidence>
<dbReference type="PANTHER" id="PTHR43085">
    <property type="entry name" value="HEXOKINASE FAMILY MEMBER"/>
    <property type="match status" value="1"/>
</dbReference>